<dbReference type="Pfam" id="PF04055">
    <property type="entry name" value="Radical_SAM"/>
    <property type="match status" value="1"/>
</dbReference>
<dbReference type="PANTHER" id="PTHR43409:SF17">
    <property type="entry name" value="METHYLTHIOTRANSFERASE MJ0865-RELATED"/>
    <property type="match status" value="1"/>
</dbReference>
<sequence length="400" mass="45427">MLIQKNKKIKILFRWLKYNHYTISAIMGLLLERLPCEKFSIKIVETLKQIFEETHDNTSISVLAYSFCSPEFKKVSSEIKNIKSIFKNKIIIICGGPHSTAMPEDIINSGADNCFIGESEESLISFLTTLADANIPKEKIIFPIPLNNFDSYPPFAYQINFITPMEIQRGCLNFCGFCQTPRIFSGIKERSIEYIKRFAGYIKNNSRKEISFIISDALSYGMENKKVNLKKIEELFIALKDVGLKINFGSFPSEISPLTLIKCPESAILIKKHAQNTKILLGGQSGSNNVLKLMNRPHSAENTITSIKILQDAGFMPIVDILFGFPGETKEDRFETLNMIKIITKNHSARVNLHYFIPLPGTPFANKKPEILEDELKEELFLIIKNGYGRGDIFKQITFS</sequence>
<keyword evidence="5" id="KW-0411">Iron-sulfur</keyword>
<evidence type="ECO:0000256" key="2">
    <source>
        <dbReference type="ARBA" id="ARBA00022691"/>
    </source>
</evidence>
<name>A0A0F0CNR4_9BACT</name>
<feature type="domain" description="Radical SAM core" evidence="6">
    <location>
        <begin position="157"/>
        <end position="395"/>
    </location>
</feature>
<keyword evidence="4" id="KW-0408">Iron</keyword>
<dbReference type="SUPFAM" id="SSF102114">
    <property type="entry name" value="Radical SAM enzymes"/>
    <property type="match status" value="1"/>
</dbReference>
<keyword evidence="2" id="KW-0949">S-adenosyl-L-methionine</keyword>
<dbReference type="GO" id="GO:0046872">
    <property type="term" value="F:metal ion binding"/>
    <property type="evidence" value="ECO:0007669"/>
    <property type="project" value="UniProtKB-KW"/>
</dbReference>
<dbReference type="EMBL" id="JYNY01000232">
    <property type="protein sequence ID" value="KJJ84973.1"/>
    <property type="molecule type" value="Genomic_DNA"/>
</dbReference>
<gene>
    <name evidence="7" type="ORF">OMAG_001203</name>
</gene>
<evidence type="ECO:0000313" key="8">
    <source>
        <dbReference type="Proteomes" id="UP000033428"/>
    </source>
</evidence>
<accession>A0A0F0CNR4</accession>
<evidence type="ECO:0000256" key="3">
    <source>
        <dbReference type="ARBA" id="ARBA00022723"/>
    </source>
</evidence>
<dbReference type="Gene3D" id="3.40.50.280">
    <property type="entry name" value="Cobalamin-binding domain"/>
    <property type="match status" value="1"/>
</dbReference>
<comment type="caution">
    <text evidence="7">The sequence shown here is derived from an EMBL/GenBank/DDBJ whole genome shotgun (WGS) entry which is preliminary data.</text>
</comment>
<dbReference type="CDD" id="cd01335">
    <property type="entry name" value="Radical_SAM"/>
    <property type="match status" value="1"/>
</dbReference>
<dbReference type="AlphaFoldDB" id="A0A0F0CNR4"/>
<keyword evidence="3" id="KW-0479">Metal-binding</keyword>
<dbReference type="InterPro" id="IPR023980">
    <property type="entry name" value="CHP04013_B12-bd/rSAM"/>
</dbReference>
<dbReference type="SMART" id="SM00729">
    <property type="entry name" value="Elp3"/>
    <property type="match status" value="1"/>
</dbReference>
<dbReference type="InterPro" id="IPR051198">
    <property type="entry name" value="BchE-like"/>
</dbReference>
<organism evidence="7 8">
    <name type="scientific">Candidatus Omnitrophus magneticus</name>
    <dbReference type="NCBI Taxonomy" id="1609969"/>
    <lineage>
        <taxon>Bacteria</taxon>
        <taxon>Pseudomonadati</taxon>
        <taxon>Candidatus Omnitrophota</taxon>
        <taxon>Candidatus Omnitrophus</taxon>
    </lineage>
</organism>
<reference evidence="7 8" key="1">
    <citation type="submission" date="2015-02" db="EMBL/GenBank/DDBJ databases">
        <title>Single-cell genomics of uncultivated deep-branching MTB reveals a conserved set of magnetosome genes.</title>
        <authorList>
            <person name="Kolinko S."/>
            <person name="Richter M."/>
            <person name="Glockner F.O."/>
            <person name="Brachmann A."/>
            <person name="Schuler D."/>
        </authorList>
    </citation>
    <scope>NUCLEOTIDE SEQUENCE [LARGE SCALE GENOMIC DNA]</scope>
    <source>
        <strain evidence="7">SKK-01</strain>
    </source>
</reference>
<dbReference type="InterPro" id="IPR058240">
    <property type="entry name" value="rSAM_sf"/>
</dbReference>
<evidence type="ECO:0000256" key="4">
    <source>
        <dbReference type="ARBA" id="ARBA00023004"/>
    </source>
</evidence>
<evidence type="ECO:0000256" key="1">
    <source>
        <dbReference type="ARBA" id="ARBA00001966"/>
    </source>
</evidence>
<keyword evidence="8" id="KW-1185">Reference proteome</keyword>
<dbReference type="PROSITE" id="PS51918">
    <property type="entry name" value="RADICAL_SAM"/>
    <property type="match status" value="1"/>
</dbReference>
<dbReference type="GO" id="GO:0003824">
    <property type="term" value="F:catalytic activity"/>
    <property type="evidence" value="ECO:0007669"/>
    <property type="project" value="InterPro"/>
</dbReference>
<proteinExistence type="predicted"/>
<dbReference type="Proteomes" id="UP000033428">
    <property type="component" value="Unassembled WGS sequence"/>
</dbReference>
<dbReference type="InterPro" id="IPR007197">
    <property type="entry name" value="rSAM"/>
</dbReference>
<dbReference type="PANTHER" id="PTHR43409">
    <property type="entry name" value="ANAEROBIC MAGNESIUM-PROTOPORPHYRIN IX MONOMETHYL ESTER CYCLASE-RELATED"/>
    <property type="match status" value="1"/>
</dbReference>
<dbReference type="GO" id="GO:0051536">
    <property type="term" value="F:iron-sulfur cluster binding"/>
    <property type="evidence" value="ECO:0007669"/>
    <property type="project" value="UniProtKB-KW"/>
</dbReference>
<comment type="cofactor">
    <cofactor evidence="1">
        <name>[4Fe-4S] cluster</name>
        <dbReference type="ChEBI" id="CHEBI:49883"/>
    </cofactor>
</comment>
<evidence type="ECO:0000256" key="5">
    <source>
        <dbReference type="ARBA" id="ARBA00023014"/>
    </source>
</evidence>
<dbReference type="Gene3D" id="3.80.30.20">
    <property type="entry name" value="tm_1862 like domain"/>
    <property type="match status" value="1"/>
</dbReference>
<dbReference type="InterPro" id="IPR006638">
    <property type="entry name" value="Elp3/MiaA/NifB-like_rSAM"/>
</dbReference>
<dbReference type="SFLD" id="SFLDG01082">
    <property type="entry name" value="B12-binding_domain_containing"/>
    <property type="match status" value="1"/>
</dbReference>
<evidence type="ECO:0000313" key="7">
    <source>
        <dbReference type="EMBL" id="KJJ84973.1"/>
    </source>
</evidence>
<dbReference type="InterPro" id="IPR023404">
    <property type="entry name" value="rSAM_horseshoe"/>
</dbReference>
<dbReference type="SFLD" id="SFLDS00029">
    <property type="entry name" value="Radical_SAM"/>
    <property type="match status" value="1"/>
</dbReference>
<dbReference type="NCBIfam" id="TIGR04013">
    <property type="entry name" value="B12_SAM_MJ_1487"/>
    <property type="match status" value="1"/>
</dbReference>
<evidence type="ECO:0000259" key="6">
    <source>
        <dbReference type="PROSITE" id="PS51918"/>
    </source>
</evidence>
<protein>
    <submittedName>
        <fullName evidence="7">Radical SAM domain-containing protein</fullName>
    </submittedName>
</protein>